<feature type="domain" description="AMP-binding enzyme C-terminal" evidence="3">
    <location>
        <begin position="311"/>
        <end position="384"/>
    </location>
</feature>
<comment type="similarity">
    <text evidence="1">Belongs to the ATP-dependent AMP-binding enzyme family.</text>
</comment>
<dbReference type="InterPro" id="IPR025110">
    <property type="entry name" value="AMP-bd_C"/>
</dbReference>
<organism evidence="4 5">
    <name type="scientific">Nonlabens agnitus</name>
    <dbReference type="NCBI Taxonomy" id="870484"/>
    <lineage>
        <taxon>Bacteria</taxon>
        <taxon>Pseudomonadati</taxon>
        <taxon>Bacteroidota</taxon>
        <taxon>Flavobacteriia</taxon>
        <taxon>Flavobacteriales</taxon>
        <taxon>Flavobacteriaceae</taxon>
        <taxon>Nonlabens</taxon>
    </lineage>
</organism>
<dbReference type="InterPro" id="IPR042099">
    <property type="entry name" value="ANL_N_sf"/>
</dbReference>
<proteinExistence type="inferred from homology"/>
<dbReference type="Gene3D" id="3.40.50.12780">
    <property type="entry name" value="N-terminal domain of ligase-like"/>
    <property type="match status" value="1"/>
</dbReference>
<keyword evidence="5" id="KW-1185">Reference proteome</keyword>
<evidence type="ECO:0000256" key="1">
    <source>
        <dbReference type="ARBA" id="ARBA00006432"/>
    </source>
</evidence>
<dbReference type="SUPFAM" id="SSF56801">
    <property type="entry name" value="Acetyl-CoA synthetase-like"/>
    <property type="match status" value="1"/>
</dbReference>
<dbReference type="Proteomes" id="UP000239532">
    <property type="component" value="Unassembled WGS sequence"/>
</dbReference>
<comment type="caution">
    <text evidence="4">The sequence shown here is derived from an EMBL/GenBank/DDBJ whole genome shotgun (WGS) entry which is preliminary data.</text>
</comment>
<reference evidence="4 5" key="1">
    <citation type="submission" date="2016-11" db="EMBL/GenBank/DDBJ databases">
        <title>Trade-off between light-utilization and light-protection in marine flavobacteria.</title>
        <authorList>
            <person name="Kumagai Y."/>
        </authorList>
    </citation>
    <scope>NUCLEOTIDE SEQUENCE [LARGE SCALE GENOMIC DNA]</scope>
    <source>
        <strain evidence="4 5">JCM 17109</strain>
    </source>
</reference>
<evidence type="ECO:0000313" key="5">
    <source>
        <dbReference type="Proteomes" id="UP000239532"/>
    </source>
</evidence>
<dbReference type="GO" id="GO:0031956">
    <property type="term" value="F:medium-chain fatty acid-CoA ligase activity"/>
    <property type="evidence" value="ECO:0007669"/>
    <property type="project" value="TreeGrafter"/>
</dbReference>
<gene>
    <name evidence="4" type="ORF">BST86_07300</name>
</gene>
<dbReference type="GO" id="GO:0006631">
    <property type="term" value="P:fatty acid metabolic process"/>
    <property type="evidence" value="ECO:0007669"/>
    <property type="project" value="TreeGrafter"/>
</dbReference>
<dbReference type="AlphaFoldDB" id="A0A2S9WY55"/>
<dbReference type="InterPro" id="IPR045851">
    <property type="entry name" value="AMP-bd_C_sf"/>
</dbReference>
<dbReference type="EMBL" id="MQUC01000003">
    <property type="protein sequence ID" value="PRP68326.1"/>
    <property type="molecule type" value="Genomic_DNA"/>
</dbReference>
<dbReference type="PANTHER" id="PTHR43201:SF8">
    <property type="entry name" value="ACYL-COA SYNTHETASE FAMILY MEMBER 3"/>
    <property type="match status" value="1"/>
</dbReference>
<dbReference type="Gene3D" id="3.30.300.30">
    <property type="match status" value="1"/>
</dbReference>
<evidence type="ECO:0000259" key="3">
    <source>
        <dbReference type="Pfam" id="PF13193"/>
    </source>
</evidence>
<dbReference type="Pfam" id="PF00501">
    <property type="entry name" value="AMP-binding"/>
    <property type="match status" value="1"/>
</dbReference>
<dbReference type="InterPro" id="IPR000873">
    <property type="entry name" value="AMP-dep_synth/lig_dom"/>
</dbReference>
<evidence type="ECO:0008006" key="6">
    <source>
        <dbReference type="Google" id="ProtNLM"/>
    </source>
</evidence>
<evidence type="ECO:0000313" key="4">
    <source>
        <dbReference type="EMBL" id="PRP68326.1"/>
    </source>
</evidence>
<dbReference type="Pfam" id="PF13193">
    <property type="entry name" value="AMP-binding_C"/>
    <property type="match status" value="1"/>
</dbReference>
<evidence type="ECO:0000259" key="2">
    <source>
        <dbReference type="Pfam" id="PF00501"/>
    </source>
</evidence>
<protein>
    <recommendedName>
        <fullName evidence="6">AMP-binding protein</fullName>
    </recommendedName>
</protein>
<accession>A0A2S9WY55</accession>
<name>A0A2S9WY55_9FLAO</name>
<sequence>MNDSTEISYDNFIVQIASGKIYKDKSFSTTLEFLTNLIKGIIHHVDLTLVDPLIQGYDPSEAAIDVENLGKLDFNSMVDAIVNSTSKITIFTSGTTGQPKKVTHSLSNLIREVRTSTRHRGAIWGYAYNPTHMAGLQVLFQALLNGNTLVDLFGKSKSSVISMLENHTVTHLSATPTFYRLLLPLNRPNTSLKSVSLGGEKSDTLLIENLKTSFPNAKINNIYASTEAGTLFSADGEYFYVKSHLLEKVRFRKSELEIHASLLGSGMADQEWYATGDLVEWKDDDKKYFKFVSRKNEMVNVGGNKVNPHDIETQLKSIERVIDCLVYGVPNPILGNMICADIVVKDSSIDEFTIKKILRNNLENYQIPRKINIVDELKTTRTGKLKRK</sequence>
<feature type="domain" description="AMP-dependent synthetase/ligase" evidence="2">
    <location>
        <begin position="89"/>
        <end position="233"/>
    </location>
</feature>
<dbReference type="CDD" id="cd04433">
    <property type="entry name" value="AFD_class_I"/>
    <property type="match status" value="1"/>
</dbReference>
<dbReference type="PANTHER" id="PTHR43201">
    <property type="entry name" value="ACYL-COA SYNTHETASE"/>
    <property type="match status" value="1"/>
</dbReference>